<dbReference type="GO" id="GO:0005576">
    <property type="term" value="C:extracellular region"/>
    <property type="evidence" value="ECO:0007669"/>
    <property type="project" value="TreeGrafter"/>
</dbReference>
<dbReference type="InterPro" id="IPR050314">
    <property type="entry name" value="Glycosyl_Hydrlase_18"/>
</dbReference>
<evidence type="ECO:0000313" key="4">
    <source>
        <dbReference type="EMBL" id="KUJ20024.1"/>
    </source>
</evidence>
<dbReference type="STRING" id="149040.A0A194XIS8"/>
<dbReference type="EMBL" id="KQ947410">
    <property type="protein sequence ID" value="KUJ20024.1"/>
    <property type="molecule type" value="Genomic_DNA"/>
</dbReference>
<sequence>MKVLLLVCSVLAMTRTANARYIMYLTGQHNIVPEFSLVEDITHVAIAFMQSSVFNQQSPKSWPFFTTVEDVRSRFAPGTAIMVAIGGWGDTAGFSEAAKSGESRKLFAKNVKDMVDATGADGVDIDWEYPGGSGEDYKSIPNPEKAWEIEAYPSLLAEIRQALGPDKLISAAVPGIPRDMLAFTSTTIPLISTSVDFLNIMTYDLMNRRDNVTRHHTGLALSLASVDAYLEAGLDPQKANLGFAFYVKWFKTDPSADCGSHLPNCKTTLMEDPETGADLGQAGAFSWHDEVPNELKESFAKALKGGVYDEEGGGHYFWDEKENLFWSWDTPKAISLKFPAIVEERGLGGVFAWGLGEDGLKWGHLKATTAGYRAWKAKHNLPSSAESDSDLNHIEKDEL</sequence>
<dbReference type="EC" id="3.2.1.14" evidence="1"/>
<dbReference type="PANTHER" id="PTHR11177">
    <property type="entry name" value="CHITINASE"/>
    <property type="match status" value="1"/>
</dbReference>
<dbReference type="KEGG" id="psco:LY89DRAFT_641479"/>
<dbReference type="SMART" id="SM00636">
    <property type="entry name" value="Glyco_18"/>
    <property type="match status" value="1"/>
</dbReference>
<dbReference type="PANTHER" id="PTHR11177:SF378">
    <property type="entry name" value="CHITINASE"/>
    <property type="match status" value="1"/>
</dbReference>
<keyword evidence="5" id="KW-1185">Reference proteome</keyword>
<feature type="signal peptide" evidence="2">
    <location>
        <begin position="1"/>
        <end position="19"/>
    </location>
</feature>
<dbReference type="GO" id="GO:0008843">
    <property type="term" value="F:endochitinase activity"/>
    <property type="evidence" value="ECO:0007669"/>
    <property type="project" value="UniProtKB-EC"/>
</dbReference>
<accession>A0A194XIS8</accession>
<dbReference type="Proteomes" id="UP000070700">
    <property type="component" value="Unassembled WGS sequence"/>
</dbReference>
<name>A0A194XIS8_MOLSC</name>
<reference evidence="4 5" key="1">
    <citation type="submission" date="2015-10" db="EMBL/GenBank/DDBJ databases">
        <title>Full genome of DAOMC 229536 Phialocephala scopiformis, a fungal endophyte of spruce producing the potent anti-insectan compound rugulosin.</title>
        <authorList>
            <consortium name="DOE Joint Genome Institute"/>
            <person name="Walker A.K."/>
            <person name="Frasz S.L."/>
            <person name="Seifert K.A."/>
            <person name="Miller J.D."/>
            <person name="Mondo S.J."/>
            <person name="Labutti K."/>
            <person name="Lipzen A."/>
            <person name="Dockter R."/>
            <person name="Kennedy M."/>
            <person name="Grigoriev I.V."/>
            <person name="Spatafora J.W."/>
        </authorList>
    </citation>
    <scope>NUCLEOTIDE SEQUENCE [LARGE SCALE GENOMIC DNA]</scope>
    <source>
        <strain evidence="4 5">CBS 120377</strain>
    </source>
</reference>
<dbReference type="PROSITE" id="PS51910">
    <property type="entry name" value="GH18_2"/>
    <property type="match status" value="1"/>
</dbReference>
<feature type="chain" id="PRO_5008268352" description="chitinase" evidence="2">
    <location>
        <begin position="20"/>
        <end position="399"/>
    </location>
</feature>
<evidence type="ECO:0000256" key="1">
    <source>
        <dbReference type="ARBA" id="ARBA00012729"/>
    </source>
</evidence>
<dbReference type="FunFam" id="3.20.20.80:FF:000159">
    <property type="entry name" value="Class V chitinase, putative"/>
    <property type="match status" value="1"/>
</dbReference>
<protein>
    <recommendedName>
        <fullName evidence="1">chitinase</fullName>
        <ecNumber evidence="1">3.2.1.14</ecNumber>
    </recommendedName>
</protein>
<dbReference type="InterPro" id="IPR001223">
    <property type="entry name" value="Glyco_hydro18_cat"/>
</dbReference>
<organism evidence="4 5">
    <name type="scientific">Mollisia scopiformis</name>
    <name type="common">Conifer needle endophyte fungus</name>
    <name type="synonym">Phialocephala scopiformis</name>
    <dbReference type="NCBI Taxonomy" id="149040"/>
    <lineage>
        <taxon>Eukaryota</taxon>
        <taxon>Fungi</taxon>
        <taxon>Dikarya</taxon>
        <taxon>Ascomycota</taxon>
        <taxon>Pezizomycotina</taxon>
        <taxon>Leotiomycetes</taxon>
        <taxon>Helotiales</taxon>
        <taxon>Mollisiaceae</taxon>
        <taxon>Mollisia</taxon>
    </lineage>
</organism>
<dbReference type="AlphaFoldDB" id="A0A194XIS8"/>
<dbReference type="InParanoid" id="A0A194XIS8"/>
<dbReference type="GeneID" id="28821442"/>
<dbReference type="GO" id="GO:0006032">
    <property type="term" value="P:chitin catabolic process"/>
    <property type="evidence" value="ECO:0007669"/>
    <property type="project" value="TreeGrafter"/>
</dbReference>
<evidence type="ECO:0000313" key="5">
    <source>
        <dbReference type="Proteomes" id="UP000070700"/>
    </source>
</evidence>
<keyword evidence="2" id="KW-0732">Signal</keyword>
<dbReference type="OrthoDB" id="73875at2759"/>
<feature type="domain" description="GH18" evidence="3">
    <location>
        <begin position="19"/>
        <end position="378"/>
    </location>
</feature>
<evidence type="ECO:0000259" key="3">
    <source>
        <dbReference type="PROSITE" id="PS51910"/>
    </source>
</evidence>
<evidence type="ECO:0000256" key="2">
    <source>
        <dbReference type="SAM" id="SignalP"/>
    </source>
</evidence>
<gene>
    <name evidence="4" type="ORF">LY89DRAFT_641479</name>
</gene>
<proteinExistence type="predicted"/>
<dbReference type="Pfam" id="PF00704">
    <property type="entry name" value="Glyco_hydro_18"/>
    <property type="match status" value="1"/>
</dbReference>
<dbReference type="GO" id="GO:0008061">
    <property type="term" value="F:chitin binding"/>
    <property type="evidence" value="ECO:0007669"/>
    <property type="project" value="InterPro"/>
</dbReference>
<dbReference type="InterPro" id="IPR011583">
    <property type="entry name" value="Chitinase_II/V-like_cat"/>
</dbReference>
<dbReference type="Gene3D" id="3.20.20.80">
    <property type="entry name" value="Glycosidases"/>
    <property type="match status" value="1"/>
</dbReference>
<dbReference type="RefSeq" id="XP_018074379.1">
    <property type="nucleotide sequence ID" value="XM_018211716.1"/>
</dbReference>
<keyword evidence="4" id="KW-0378">Hydrolase</keyword>
<dbReference type="SUPFAM" id="SSF51445">
    <property type="entry name" value="(Trans)glycosidases"/>
    <property type="match status" value="1"/>
</dbReference>
<dbReference type="InterPro" id="IPR017853">
    <property type="entry name" value="GH"/>
</dbReference>
<dbReference type="GO" id="GO:0005975">
    <property type="term" value="P:carbohydrate metabolic process"/>
    <property type="evidence" value="ECO:0007669"/>
    <property type="project" value="InterPro"/>
</dbReference>